<dbReference type="InterPro" id="IPR013083">
    <property type="entry name" value="Znf_RING/FYVE/PHD"/>
</dbReference>
<dbReference type="SMART" id="SM00184">
    <property type="entry name" value="RING"/>
    <property type="match status" value="1"/>
</dbReference>
<dbReference type="AlphaFoldDB" id="A0A4Y7SK50"/>
<dbReference type="InterPro" id="IPR001841">
    <property type="entry name" value="Znf_RING"/>
</dbReference>
<evidence type="ECO:0000256" key="5">
    <source>
        <dbReference type="SAM" id="MobiDB-lite"/>
    </source>
</evidence>
<feature type="region of interest" description="Disordered" evidence="5">
    <location>
        <begin position="1"/>
        <end position="107"/>
    </location>
</feature>
<proteinExistence type="predicted"/>
<keyword evidence="2 4" id="KW-0863">Zinc-finger</keyword>
<keyword evidence="8" id="KW-1185">Reference proteome</keyword>
<evidence type="ECO:0000313" key="8">
    <source>
        <dbReference type="Proteomes" id="UP000298030"/>
    </source>
</evidence>
<evidence type="ECO:0000259" key="6">
    <source>
        <dbReference type="PROSITE" id="PS50089"/>
    </source>
</evidence>
<feature type="domain" description="RING-type" evidence="6">
    <location>
        <begin position="181"/>
        <end position="219"/>
    </location>
</feature>
<dbReference type="PROSITE" id="PS50089">
    <property type="entry name" value="ZF_RING_2"/>
    <property type="match status" value="1"/>
</dbReference>
<accession>A0A4Y7SK50</accession>
<gene>
    <name evidence="7" type="ORF">FA13DRAFT_1716709</name>
</gene>
<evidence type="ECO:0000256" key="4">
    <source>
        <dbReference type="PROSITE-ProRule" id="PRU00175"/>
    </source>
</evidence>
<dbReference type="STRING" id="71717.A0A4Y7SK50"/>
<dbReference type="EMBL" id="QPFP01000106">
    <property type="protein sequence ID" value="TEB21609.1"/>
    <property type="molecule type" value="Genomic_DNA"/>
</dbReference>
<evidence type="ECO:0000256" key="2">
    <source>
        <dbReference type="ARBA" id="ARBA00022771"/>
    </source>
</evidence>
<keyword evidence="1" id="KW-0479">Metal-binding</keyword>
<protein>
    <recommendedName>
        <fullName evidence="6">RING-type domain-containing protein</fullName>
    </recommendedName>
</protein>
<feature type="compositionally biased region" description="Polar residues" evidence="5">
    <location>
        <begin position="48"/>
        <end position="105"/>
    </location>
</feature>
<evidence type="ECO:0000313" key="7">
    <source>
        <dbReference type="EMBL" id="TEB21609.1"/>
    </source>
</evidence>
<dbReference type="InterPro" id="IPR018957">
    <property type="entry name" value="Znf_C3HC4_RING-type"/>
</dbReference>
<name>A0A4Y7SK50_COPMI</name>
<dbReference type="OrthoDB" id="3024363at2759"/>
<dbReference type="PROSITE" id="PS00518">
    <property type="entry name" value="ZF_RING_1"/>
    <property type="match status" value="1"/>
</dbReference>
<dbReference type="Gene3D" id="3.30.40.10">
    <property type="entry name" value="Zinc/RING finger domain, C3HC4 (zinc finger)"/>
    <property type="match status" value="1"/>
</dbReference>
<dbReference type="Proteomes" id="UP000298030">
    <property type="component" value="Unassembled WGS sequence"/>
</dbReference>
<reference evidence="7 8" key="1">
    <citation type="journal article" date="2019" name="Nat. Ecol. Evol.">
        <title>Megaphylogeny resolves global patterns of mushroom evolution.</title>
        <authorList>
            <person name="Varga T."/>
            <person name="Krizsan K."/>
            <person name="Foldi C."/>
            <person name="Dima B."/>
            <person name="Sanchez-Garcia M."/>
            <person name="Sanchez-Ramirez S."/>
            <person name="Szollosi G.J."/>
            <person name="Szarkandi J.G."/>
            <person name="Papp V."/>
            <person name="Albert L."/>
            <person name="Andreopoulos W."/>
            <person name="Angelini C."/>
            <person name="Antonin V."/>
            <person name="Barry K.W."/>
            <person name="Bougher N.L."/>
            <person name="Buchanan P."/>
            <person name="Buyck B."/>
            <person name="Bense V."/>
            <person name="Catcheside P."/>
            <person name="Chovatia M."/>
            <person name="Cooper J."/>
            <person name="Damon W."/>
            <person name="Desjardin D."/>
            <person name="Finy P."/>
            <person name="Geml J."/>
            <person name="Haridas S."/>
            <person name="Hughes K."/>
            <person name="Justo A."/>
            <person name="Karasinski D."/>
            <person name="Kautmanova I."/>
            <person name="Kiss B."/>
            <person name="Kocsube S."/>
            <person name="Kotiranta H."/>
            <person name="LaButti K.M."/>
            <person name="Lechner B.E."/>
            <person name="Liimatainen K."/>
            <person name="Lipzen A."/>
            <person name="Lukacs Z."/>
            <person name="Mihaltcheva S."/>
            <person name="Morgado L.N."/>
            <person name="Niskanen T."/>
            <person name="Noordeloos M.E."/>
            <person name="Ohm R.A."/>
            <person name="Ortiz-Santana B."/>
            <person name="Ovrebo C."/>
            <person name="Racz N."/>
            <person name="Riley R."/>
            <person name="Savchenko A."/>
            <person name="Shiryaev A."/>
            <person name="Soop K."/>
            <person name="Spirin V."/>
            <person name="Szebenyi C."/>
            <person name="Tomsovsky M."/>
            <person name="Tulloss R.E."/>
            <person name="Uehling J."/>
            <person name="Grigoriev I.V."/>
            <person name="Vagvolgyi C."/>
            <person name="Papp T."/>
            <person name="Martin F.M."/>
            <person name="Miettinen O."/>
            <person name="Hibbett D.S."/>
            <person name="Nagy L.G."/>
        </authorList>
    </citation>
    <scope>NUCLEOTIDE SEQUENCE [LARGE SCALE GENOMIC DNA]</scope>
    <source>
        <strain evidence="7 8">FP101781</strain>
    </source>
</reference>
<organism evidence="7 8">
    <name type="scientific">Coprinellus micaceus</name>
    <name type="common">Glistening ink-cap mushroom</name>
    <name type="synonym">Coprinus micaceus</name>
    <dbReference type="NCBI Taxonomy" id="71717"/>
    <lineage>
        <taxon>Eukaryota</taxon>
        <taxon>Fungi</taxon>
        <taxon>Dikarya</taxon>
        <taxon>Basidiomycota</taxon>
        <taxon>Agaricomycotina</taxon>
        <taxon>Agaricomycetes</taxon>
        <taxon>Agaricomycetidae</taxon>
        <taxon>Agaricales</taxon>
        <taxon>Agaricineae</taxon>
        <taxon>Psathyrellaceae</taxon>
        <taxon>Coprinellus</taxon>
    </lineage>
</organism>
<dbReference type="InterPro" id="IPR017907">
    <property type="entry name" value="Znf_RING_CS"/>
</dbReference>
<dbReference type="Pfam" id="PF00097">
    <property type="entry name" value="zf-C3HC4"/>
    <property type="match status" value="1"/>
</dbReference>
<comment type="caution">
    <text evidence="7">The sequence shown here is derived from an EMBL/GenBank/DDBJ whole genome shotgun (WGS) entry which is preliminary data.</text>
</comment>
<dbReference type="SUPFAM" id="SSF57850">
    <property type="entry name" value="RING/U-box"/>
    <property type="match status" value="1"/>
</dbReference>
<dbReference type="GO" id="GO:0008270">
    <property type="term" value="F:zinc ion binding"/>
    <property type="evidence" value="ECO:0007669"/>
    <property type="project" value="UniProtKB-KW"/>
</dbReference>
<evidence type="ECO:0000256" key="3">
    <source>
        <dbReference type="ARBA" id="ARBA00022833"/>
    </source>
</evidence>
<keyword evidence="3" id="KW-0862">Zinc</keyword>
<evidence type="ECO:0000256" key="1">
    <source>
        <dbReference type="ARBA" id="ARBA00022723"/>
    </source>
</evidence>
<sequence length="318" mass="35131">MSKVATGPGQTSSPDNASNVVRELRRSPRFSSASQGSNEERAPRRSPRFTNTSSAASQHSQPTPSERQRRNQTQPHEPVQRTGSPSTSVAQAQSTSDSTHGQQRPTLIHRTYAVPHRTYRSESMASLSTIVSTSSKGLPTIAEILAEIRAAADARRRTEDEERGRVALEQMVRLVKDNGTCGICGDYMRNPFLTECGHAYCSGCLRGWFETQLRDNLSPYAAHNHHSLHHRGMACQRIPTSIAQLDALKNALQEHGCRIRSIFRYSCPDCRATSSKIPVRDYALQELLEGARHALGRLLEVNVAPQSSVTPFQGLFLS</sequence>
<feature type="compositionally biased region" description="Polar residues" evidence="5">
    <location>
        <begin position="8"/>
        <end position="19"/>
    </location>
</feature>